<gene>
    <name evidence="3" type="ordered locus">Daud_1429</name>
</gene>
<dbReference type="GO" id="GO:0005886">
    <property type="term" value="C:plasma membrane"/>
    <property type="evidence" value="ECO:0007669"/>
    <property type="project" value="UniProtKB-SubCell"/>
</dbReference>
<evidence type="ECO:0000313" key="4">
    <source>
        <dbReference type="Proteomes" id="UP000008544"/>
    </source>
</evidence>
<organism evidence="3 4">
    <name type="scientific">Desulforudis audaxviator (strain MP104C)</name>
    <dbReference type="NCBI Taxonomy" id="477974"/>
    <lineage>
        <taxon>Bacteria</taxon>
        <taxon>Bacillati</taxon>
        <taxon>Bacillota</taxon>
        <taxon>Clostridia</taxon>
        <taxon>Thermoanaerobacterales</taxon>
        <taxon>Candidatus Desulforudaceae</taxon>
        <taxon>Candidatus Desulforudis</taxon>
    </lineage>
</organism>
<keyword evidence="2" id="KW-1133">Transmembrane helix</keyword>
<dbReference type="OrthoDB" id="9812056at2"/>
<keyword evidence="4" id="KW-1185">Reference proteome</keyword>
<keyword evidence="1 2" id="KW-0812">Transmembrane</keyword>
<dbReference type="eggNOG" id="COG3856">
    <property type="taxonomic scope" value="Bacteria"/>
</dbReference>
<dbReference type="KEGG" id="dau:Daud_1429"/>
<keyword evidence="1 2" id="KW-0472">Membrane</keyword>
<evidence type="ECO:0008006" key="5">
    <source>
        <dbReference type="Google" id="ProtNLM"/>
    </source>
</evidence>
<accession>B1I4E4</accession>
<dbReference type="Proteomes" id="UP000008544">
    <property type="component" value="Chromosome"/>
</dbReference>
<dbReference type="PIRSF" id="PIRSF018579">
    <property type="entry name" value="Sbp"/>
    <property type="match status" value="1"/>
</dbReference>
<name>B1I4E4_DESAP</name>
<feature type="transmembrane region" description="Helical" evidence="2">
    <location>
        <begin position="33"/>
        <end position="53"/>
    </location>
</feature>
<keyword evidence="1" id="KW-1003">Cell membrane</keyword>
<reference evidence="3 4" key="2">
    <citation type="journal article" date="2008" name="Science">
        <title>Environmental genomics reveals a single-species ecosystem deep within Earth.</title>
        <authorList>
            <person name="Chivian D."/>
            <person name="Brodie E.L."/>
            <person name="Alm E.J."/>
            <person name="Culley D.E."/>
            <person name="Dehal P.S."/>
            <person name="Desantis T.Z."/>
            <person name="Gihring T.M."/>
            <person name="Lapidus A."/>
            <person name="Lin L.H."/>
            <person name="Lowry S.R."/>
            <person name="Moser D.P."/>
            <person name="Richardson P.M."/>
            <person name="Southam G."/>
            <person name="Wanger G."/>
            <person name="Pratt L.M."/>
            <person name="Andersen G.L."/>
            <person name="Hazen T.C."/>
            <person name="Brockman F.J."/>
            <person name="Arkin A.P."/>
            <person name="Onstott T.C."/>
        </authorList>
    </citation>
    <scope>NUCLEOTIDE SEQUENCE [LARGE SCALE GENOMIC DNA]</scope>
    <source>
        <strain evidence="3 4">MP104C</strain>
    </source>
</reference>
<comment type="similarity">
    <text evidence="1">Belongs to the sbp family.</text>
</comment>
<evidence type="ECO:0000256" key="1">
    <source>
        <dbReference type="PIRNR" id="PIRNR018579"/>
    </source>
</evidence>
<evidence type="ECO:0000256" key="2">
    <source>
        <dbReference type="SAM" id="Phobius"/>
    </source>
</evidence>
<dbReference type="Pfam" id="PF06947">
    <property type="entry name" value="DUF1290"/>
    <property type="match status" value="1"/>
</dbReference>
<proteinExistence type="inferred from homology"/>
<dbReference type="RefSeq" id="WP_012302521.1">
    <property type="nucleotide sequence ID" value="NC_010424.1"/>
</dbReference>
<feature type="transmembrane region" description="Helical" evidence="2">
    <location>
        <begin position="59"/>
        <end position="80"/>
    </location>
</feature>
<evidence type="ECO:0000313" key="3">
    <source>
        <dbReference type="EMBL" id="ACA59936.1"/>
    </source>
</evidence>
<dbReference type="AlphaFoldDB" id="B1I4E4"/>
<dbReference type="HOGENOM" id="CLU_135532_1_0_9"/>
<reference evidence="4" key="1">
    <citation type="submission" date="2007-10" db="EMBL/GenBank/DDBJ databases">
        <title>Complete sequence of chromosome of Desulforudis audaxviator MP104C.</title>
        <authorList>
            <person name="Copeland A."/>
            <person name="Lucas S."/>
            <person name="Lapidus A."/>
            <person name="Barry K."/>
            <person name="Glavina del Rio T."/>
            <person name="Dalin E."/>
            <person name="Tice H."/>
            <person name="Bruce D."/>
            <person name="Pitluck S."/>
            <person name="Lowry S.R."/>
            <person name="Larimer F."/>
            <person name="Land M.L."/>
            <person name="Hauser L."/>
            <person name="Kyrpides N."/>
            <person name="Ivanova N.N."/>
            <person name="Richardson P."/>
        </authorList>
    </citation>
    <scope>NUCLEOTIDE SEQUENCE [LARGE SCALE GENOMIC DNA]</scope>
    <source>
        <strain evidence="4">MP104C</strain>
    </source>
</reference>
<comment type="subcellular location">
    <subcellularLocation>
        <location evidence="1">Cell membrane</location>
        <topology evidence="1">Multi-pass membrane protein</topology>
    </subcellularLocation>
</comment>
<dbReference type="STRING" id="477974.Daud_1429"/>
<dbReference type="InterPro" id="IPR009709">
    <property type="entry name" value="DUF1290"/>
</dbReference>
<sequence>MWVSVWLAVIGLIIGFGIGLNLPVFLPAAYAKYLGIAILAALDSVFGGIRAAMEEKFDNIVFLSGFVGNALMAALLVFIGDRLGVDIYIAAVVAFGVRLFQNLGIIRRYVVGRKNEAA</sequence>
<feature type="transmembrane region" description="Helical" evidence="2">
    <location>
        <begin position="6"/>
        <end position="26"/>
    </location>
</feature>
<feature type="transmembrane region" description="Helical" evidence="2">
    <location>
        <begin position="87"/>
        <end position="106"/>
    </location>
</feature>
<protein>
    <recommendedName>
        <fullName evidence="5">Small basic protein</fullName>
    </recommendedName>
</protein>
<dbReference type="EMBL" id="CP000860">
    <property type="protein sequence ID" value="ACA59936.1"/>
    <property type="molecule type" value="Genomic_DNA"/>
</dbReference>